<comment type="caution">
    <text evidence="1">The sequence shown here is derived from an EMBL/GenBank/DDBJ whole genome shotgun (WGS) entry which is preliminary data.</text>
</comment>
<organism evidence="1 2">
    <name type="scientific">Zalaria obscura</name>
    <dbReference type="NCBI Taxonomy" id="2024903"/>
    <lineage>
        <taxon>Eukaryota</taxon>
        <taxon>Fungi</taxon>
        <taxon>Dikarya</taxon>
        <taxon>Ascomycota</taxon>
        <taxon>Pezizomycotina</taxon>
        <taxon>Dothideomycetes</taxon>
        <taxon>Dothideomycetidae</taxon>
        <taxon>Dothideales</taxon>
        <taxon>Zalariaceae</taxon>
        <taxon>Zalaria</taxon>
    </lineage>
</organism>
<protein>
    <submittedName>
        <fullName evidence="1">Uncharacterized protein</fullName>
    </submittedName>
</protein>
<accession>A0ACC3SL93</accession>
<name>A0ACC3SL93_9PEZI</name>
<keyword evidence="2" id="KW-1185">Reference proteome</keyword>
<dbReference type="Proteomes" id="UP001320706">
    <property type="component" value="Unassembled WGS sequence"/>
</dbReference>
<dbReference type="EMBL" id="JAMKPW020000005">
    <property type="protein sequence ID" value="KAK8217543.1"/>
    <property type="molecule type" value="Genomic_DNA"/>
</dbReference>
<reference evidence="1" key="1">
    <citation type="submission" date="2024-02" db="EMBL/GenBank/DDBJ databases">
        <title>Metagenome Assembled Genome of Zalaria obscura JY119.</title>
        <authorList>
            <person name="Vighnesh L."/>
            <person name="Jagadeeshwari U."/>
            <person name="Venkata Ramana C."/>
            <person name="Sasikala C."/>
        </authorList>
    </citation>
    <scope>NUCLEOTIDE SEQUENCE</scope>
    <source>
        <strain evidence="1">JY119</strain>
    </source>
</reference>
<sequence>MVSVSSAAFERLPARPPTPPKDTTTAVNEALEFLEVDYALEKPLSDVPRDGVPAVDTTPTQTPPSSLQTGSGKKGVKKVEFSPWTVAVGLSPKKNDGSSPVFRRIHSNRDVRPPKSILKSTLGGPPLTPDENGSPAPGYFSLDEPGGFLKMLESVMQHLANPSPALRLDGYRTLNGALKTYDNLPEAKAIRERMGMLQQHIRRDLSASGKAGSTMDTNLTTQALRLAVALLSPQLSPALTDDFKTMLVDRSIEVLSQEKPVKAVANLYMYLLGYQKWGAHIITTPKAEKLVNSLITIQEKISGNSVVGLRLVIYQKLLDQAPSVMLSSIGGWLKDVFNGLLSSIEEVRKRAIECGLQAGIILGTNSLATKALLELLNTSTDYEGATYGDYLMVRMTESITKKEDGPSVGQIWGVVVLFFRSKKRTLTGWGMLKPWLLIIQKCLNSSDIQTKFQAFVAWNRLVFVVEPDTTKAKSMEGMIPMLKVPFIAAFDKKGRDKHSKDAREIALFGYCNLLHYALRPSQSFEDLDLCWDEYVVPIISKLLKSGGRDSMLGCRILKALFNSKTTVWNPNAANENSRMRPEDLPMLNRQWIRSRTQKIISLIEPYLSAILRLPVEDCVKQSPWLELLTAIVEAGRQEVRASVEFKDALASLVNLFGRLWSSASQTALEEASQTWILRYGDLVLSAIDEFGPLHFTEDFLTRNKSEAFEVAPTPSSRSSKHHEALESPAAYLLSLFYRPPPSLVVDESYFDTAHKLIQAVAASKSSRKTRLDLLRHISHRTRLDSTAQSAPAIVAANVWARIAEQTELTFTDDTLTDTDQGSQRLGPCIRDAVTVLMAGFQYAEVPEQAPLDAGLALYSTLLKTLKQAAGTGAVVLGLVEPVAQELCRSQASIPSRSLTRYTIGILRGCEWPRNRQQMDEGRKALWGSTLPAPKHAIFDPFDHLYQLNVAALSKAYNNIGECLEYCTPLIEANITFVESCPASLLAIALRRMQDGLVLWVQDEHRLLATKGKAEQDLAAQVLVLCQCILRRVTSSLRKDNTLLKALDHLFAASFRSSRRSVVNAAVIMWNESFGTQESVEYPPNLEAALRRLIPIVELELPAFPEGSTDESDVPTFADTQDEAADVTPVPSATKPVGSKRMSATRSNRKSAAFEKLVELRPSASPTPSRRARRSPKQSTPRTRLRHDDSQIQFTAIESSPLRNDDDESQVLTEHQQDVASRQRFETALQYPDFSSSPVPKASASKSRIPLLDFSARKPVVEEDFATPTLQNDEQDPMDGYLGSSPTPKASEKNQQRPEIPEDHIMSDVEPDQADLLVEQDIPSSPPEAAEDVEDAIPDAAKNDPTDEPADALASDEEEASRLEEGNTTIGTTFVKPSPQKVVGNNKVHNLRRSSRNSQNQNAPNMPSPQAQNNDALEAAANGPISQEDLSSSPVHFSDSFEEQSGAAEEAVQETTHGVENDEVEAGVEASRVEDSLVADNETSNPTGSPPKELTSVQDDGQKSEDSHRKRRRSSGSVSGSAPKRQKSTSPLKRIFSFSRFMGGSQAEDENEEGVEDCIVVASQQDEDDIDEEEETPAPQPKNSEPVILSQTPTPSRTRRGRGRPRKSATPQTTSPATRTQPRRLKRRASALSNSTHEEEQLETQLVKDTPAPSKARKRRRGHDGEPAPADSQADSQASRSSQAVAVLIPAASINKEEYEDHYDSSDARHASQQLQSEQEAAAAARRIGERKIAKPKSILQRLKDVLKDLGEMVLGSQEEREIHDVLFHINKEAHEAERRGKT</sequence>
<evidence type="ECO:0000313" key="1">
    <source>
        <dbReference type="EMBL" id="KAK8217543.1"/>
    </source>
</evidence>
<gene>
    <name evidence="1" type="ORF">M8818_001301</name>
</gene>
<proteinExistence type="predicted"/>
<evidence type="ECO:0000313" key="2">
    <source>
        <dbReference type="Proteomes" id="UP001320706"/>
    </source>
</evidence>